<comment type="caution">
    <text evidence="1">The sequence shown here is derived from an EMBL/GenBank/DDBJ whole genome shotgun (WGS) entry which is preliminary data.</text>
</comment>
<proteinExistence type="predicted"/>
<dbReference type="EMBL" id="QXML01000004">
    <property type="protein sequence ID" value="RIW15671.1"/>
    <property type="molecule type" value="Genomic_DNA"/>
</dbReference>
<evidence type="ECO:0000313" key="2">
    <source>
        <dbReference type="Proteomes" id="UP000283522"/>
    </source>
</evidence>
<gene>
    <name evidence="1" type="ORF">D0X99_09590</name>
</gene>
<evidence type="ECO:0000313" key="1">
    <source>
        <dbReference type="EMBL" id="RIW15671.1"/>
    </source>
</evidence>
<reference evidence="1 2" key="1">
    <citation type="submission" date="2018-09" db="EMBL/GenBank/DDBJ databases">
        <authorList>
            <person name="Wang X."/>
            <person name="Du Z."/>
        </authorList>
    </citation>
    <scope>NUCLEOTIDE SEQUENCE [LARGE SCALE GENOMIC DNA]</scope>
    <source>
        <strain evidence="1 2">N3</strain>
    </source>
</reference>
<accession>A0A418PS23</accession>
<keyword evidence="2" id="KW-1185">Reference proteome</keyword>
<dbReference type="RefSeq" id="WP_119477566.1">
    <property type="nucleotide sequence ID" value="NZ_QXML01000004.1"/>
</dbReference>
<sequence length="126" mass="13871">MKKLSTVLFFALFAAYTVVGLSSFQSFSPEYFEGKWAVTVKDTPQGTATIPMRFETVDGVTKGYFMEDASGNEIAMSSVTISEDVLTAYFTITGYDVYISLKKVDDESATGSLMDMFTAEAKKVKE</sequence>
<protein>
    <submittedName>
        <fullName evidence="1">Uncharacterized protein</fullName>
    </submittedName>
</protein>
<dbReference type="Proteomes" id="UP000283522">
    <property type="component" value="Unassembled WGS sequence"/>
</dbReference>
<organism evidence="1 2">
    <name type="scientific">Algoriphagus lacus</name>
    <dbReference type="NCBI Taxonomy" id="2056311"/>
    <lineage>
        <taxon>Bacteria</taxon>
        <taxon>Pseudomonadati</taxon>
        <taxon>Bacteroidota</taxon>
        <taxon>Cytophagia</taxon>
        <taxon>Cytophagales</taxon>
        <taxon>Cyclobacteriaceae</taxon>
        <taxon>Algoriphagus</taxon>
    </lineage>
</organism>
<dbReference type="AlphaFoldDB" id="A0A418PS23"/>
<dbReference type="OrthoDB" id="1100674at2"/>
<name>A0A418PS23_9BACT</name>